<evidence type="ECO:0000256" key="4">
    <source>
        <dbReference type="SAM" id="SignalP"/>
    </source>
</evidence>
<keyword evidence="4" id="KW-0732">Signal</keyword>
<feature type="domain" description="Beta-mannosidase-like galactose-binding" evidence="7">
    <location>
        <begin position="110"/>
        <end position="190"/>
    </location>
</feature>
<feature type="chain" id="PRO_5040492357" evidence="4">
    <location>
        <begin position="24"/>
        <end position="653"/>
    </location>
</feature>
<dbReference type="Pfam" id="PF02836">
    <property type="entry name" value="Glyco_hydro_2_C"/>
    <property type="match status" value="1"/>
</dbReference>
<keyword evidence="3" id="KW-0326">Glycosidase</keyword>
<dbReference type="GO" id="GO:0005975">
    <property type="term" value="P:carbohydrate metabolic process"/>
    <property type="evidence" value="ECO:0007669"/>
    <property type="project" value="InterPro"/>
</dbReference>
<dbReference type="GO" id="GO:0004553">
    <property type="term" value="F:hydrolase activity, hydrolyzing O-glycosyl compounds"/>
    <property type="evidence" value="ECO:0007669"/>
    <property type="project" value="InterPro"/>
</dbReference>
<evidence type="ECO:0000256" key="1">
    <source>
        <dbReference type="ARBA" id="ARBA00007401"/>
    </source>
</evidence>
<gene>
    <name evidence="8" type="ORF">CC78DRAFT_92585</name>
</gene>
<dbReference type="Gene3D" id="3.20.20.80">
    <property type="entry name" value="Glycosidases"/>
    <property type="match status" value="1"/>
</dbReference>
<dbReference type="Proteomes" id="UP000800093">
    <property type="component" value="Unassembled WGS sequence"/>
</dbReference>
<protein>
    <submittedName>
        <fullName evidence="8">Hydrolase</fullName>
    </submittedName>
</protein>
<comment type="similarity">
    <text evidence="1">Belongs to the glycosyl hydrolase 2 family.</text>
</comment>
<dbReference type="OrthoDB" id="408320at2759"/>
<dbReference type="SUPFAM" id="SSF49303">
    <property type="entry name" value="beta-Galactosidase/glucuronidase domain"/>
    <property type="match status" value="1"/>
</dbReference>
<dbReference type="Gene3D" id="2.60.40.10">
    <property type="entry name" value="Immunoglobulins"/>
    <property type="match status" value="1"/>
</dbReference>
<dbReference type="InterPro" id="IPR017853">
    <property type="entry name" value="GH"/>
</dbReference>
<organism evidence="8 9">
    <name type="scientific">Lojkania enalia</name>
    <dbReference type="NCBI Taxonomy" id="147567"/>
    <lineage>
        <taxon>Eukaryota</taxon>
        <taxon>Fungi</taxon>
        <taxon>Dikarya</taxon>
        <taxon>Ascomycota</taxon>
        <taxon>Pezizomycotina</taxon>
        <taxon>Dothideomycetes</taxon>
        <taxon>Pleosporomycetidae</taxon>
        <taxon>Pleosporales</taxon>
        <taxon>Pleosporales incertae sedis</taxon>
        <taxon>Lojkania</taxon>
    </lineage>
</organism>
<dbReference type="SUPFAM" id="SSF51445">
    <property type="entry name" value="(Trans)glycosidases"/>
    <property type="match status" value="1"/>
</dbReference>
<accession>A0A9P4KDE8</accession>
<evidence type="ECO:0000256" key="2">
    <source>
        <dbReference type="ARBA" id="ARBA00022801"/>
    </source>
</evidence>
<dbReference type="InterPro" id="IPR051913">
    <property type="entry name" value="GH2_Domain-Containing"/>
</dbReference>
<proteinExistence type="inferred from homology"/>
<dbReference type="SUPFAM" id="SSF49785">
    <property type="entry name" value="Galactose-binding domain-like"/>
    <property type="match status" value="1"/>
</dbReference>
<dbReference type="Gene3D" id="2.60.120.260">
    <property type="entry name" value="Galactose-binding domain-like"/>
    <property type="match status" value="1"/>
</dbReference>
<dbReference type="EMBL" id="ML986593">
    <property type="protein sequence ID" value="KAF2267189.1"/>
    <property type="molecule type" value="Genomic_DNA"/>
</dbReference>
<feature type="domain" description="Glycoside hydrolase family 2 catalytic" evidence="6">
    <location>
        <begin position="355"/>
        <end position="492"/>
    </location>
</feature>
<dbReference type="PANTHER" id="PTHR42732">
    <property type="entry name" value="BETA-GALACTOSIDASE"/>
    <property type="match status" value="1"/>
</dbReference>
<dbReference type="InterPro" id="IPR036156">
    <property type="entry name" value="Beta-gal/glucu_dom_sf"/>
</dbReference>
<dbReference type="InterPro" id="IPR008979">
    <property type="entry name" value="Galactose-bd-like_sf"/>
</dbReference>
<dbReference type="InterPro" id="IPR013783">
    <property type="entry name" value="Ig-like_fold"/>
</dbReference>
<dbReference type="AlphaFoldDB" id="A0A9P4KDE8"/>
<evidence type="ECO:0000259" key="7">
    <source>
        <dbReference type="Pfam" id="PF22666"/>
    </source>
</evidence>
<dbReference type="Pfam" id="PF00703">
    <property type="entry name" value="Glyco_hydro_2"/>
    <property type="match status" value="1"/>
</dbReference>
<evidence type="ECO:0000259" key="6">
    <source>
        <dbReference type="Pfam" id="PF02836"/>
    </source>
</evidence>
<dbReference type="PANTHER" id="PTHR42732:SF2">
    <property type="entry name" value="BETA-MANNOSIDASE"/>
    <property type="match status" value="1"/>
</dbReference>
<keyword evidence="9" id="KW-1185">Reference proteome</keyword>
<keyword evidence="2 8" id="KW-0378">Hydrolase</keyword>
<dbReference type="InterPro" id="IPR006103">
    <property type="entry name" value="Glyco_hydro_2_cat"/>
</dbReference>
<sequence length="653" mass="73579">MRQFSGIVSSLLVTASVLTSTNADYVLKEGPLDTPWTKTVGLNPWPQYPRPQLERSAWKNLNGIWKYQNATSPDDVHKLPFANSLTSEVLVPFCLESALSGIMNEYSTYSWYGTSFDVPSSWHAGDRVLLNFGAVDYQATVFVNGHNVGNHTGGYWSFTFDVTDFLKANGTNELLVFVYDPTDRVIDGKETQIVLGKQSLHFNHIFYTPCSGIWQTVWLESAPAEHITELHLDANMDGRVNVTVYSSYGWDSPVEITIYEPHSDTIKAVGKGTAGTAFQFTVDSPDLWSPDSPTLYNLTATLGSDIVNSYTGFRTVSRGVINGIQRPLINGKFFFWFGTLDQGFWPDGIYTAPTYEAMVSDLQALKEVGYNMVRKHIKVEPALFYKAADELGLLLIQDMPSLRTYVYTNPEPKSCPPRTAVGSPEAQQEFDSQLALLIQQQRNYPSIVTWVIYNEGWGQDSGNPPDGRLTDMVRSLDPTRLVNSVTGWWDHGFGDFHDNHRYPQPQCGTPWYSLENTPYDSSRIGIQGEFGGIGHNVSADHLWKEKEPIDHIANIYSITTDLKAWNHNAHILLGELRQQIEHYACSGAVWTETTDVEGEVNGMLTYDRRINRMDKDQWKRDIQALYDTAERRTMNATARIMSREEAMDDMGLA</sequence>
<dbReference type="InterPro" id="IPR054593">
    <property type="entry name" value="Beta-mannosidase-like_N2"/>
</dbReference>
<evidence type="ECO:0000256" key="3">
    <source>
        <dbReference type="ARBA" id="ARBA00023295"/>
    </source>
</evidence>
<evidence type="ECO:0000313" key="8">
    <source>
        <dbReference type="EMBL" id="KAF2267189.1"/>
    </source>
</evidence>
<comment type="caution">
    <text evidence="8">The sequence shown here is derived from an EMBL/GenBank/DDBJ whole genome shotgun (WGS) entry which is preliminary data.</text>
</comment>
<evidence type="ECO:0000313" key="9">
    <source>
        <dbReference type="Proteomes" id="UP000800093"/>
    </source>
</evidence>
<evidence type="ECO:0000259" key="5">
    <source>
        <dbReference type="Pfam" id="PF00703"/>
    </source>
</evidence>
<feature type="signal peptide" evidence="4">
    <location>
        <begin position="1"/>
        <end position="23"/>
    </location>
</feature>
<reference evidence="9" key="1">
    <citation type="journal article" date="2020" name="Stud. Mycol.">
        <title>101 Dothideomycetes genomes: A test case for predicting lifestyles and emergence of pathogens.</title>
        <authorList>
            <person name="Haridas S."/>
            <person name="Albert R."/>
            <person name="Binder M."/>
            <person name="Bloem J."/>
            <person name="LaButti K."/>
            <person name="Salamov A."/>
            <person name="Andreopoulos B."/>
            <person name="Baker S."/>
            <person name="Barry K."/>
            <person name="Bills G."/>
            <person name="Bluhm B."/>
            <person name="Cannon C."/>
            <person name="Castanera R."/>
            <person name="Culley D."/>
            <person name="Daum C."/>
            <person name="Ezra D."/>
            <person name="Gonzalez J."/>
            <person name="Henrissat B."/>
            <person name="Kuo A."/>
            <person name="Liang C."/>
            <person name="Lipzen A."/>
            <person name="Lutzoni F."/>
            <person name="Magnuson J."/>
            <person name="Mondo S."/>
            <person name="Nolan M."/>
            <person name="Ohm R."/>
            <person name="Pangilinan J."/>
            <person name="Park H.-J."/>
            <person name="Ramirez L."/>
            <person name="Alfaro M."/>
            <person name="Sun H."/>
            <person name="Tritt A."/>
            <person name="Yoshinaga Y."/>
            <person name="Zwiers L.-H."/>
            <person name="Turgeon B."/>
            <person name="Goodwin S."/>
            <person name="Spatafora J."/>
            <person name="Crous P."/>
            <person name="Grigoriev I."/>
        </authorList>
    </citation>
    <scope>NUCLEOTIDE SEQUENCE [LARGE SCALE GENOMIC DNA]</scope>
    <source>
        <strain evidence="9">CBS 304.66</strain>
    </source>
</reference>
<feature type="domain" description="Glycoside hydrolase family 2 immunoglobulin-like beta-sandwich" evidence="5">
    <location>
        <begin position="230"/>
        <end position="314"/>
    </location>
</feature>
<name>A0A9P4KDE8_9PLEO</name>
<dbReference type="InterPro" id="IPR006102">
    <property type="entry name" value="Ig-like_GH2"/>
</dbReference>
<dbReference type="Pfam" id="PF22666">
    <property type="entry name" value="Glyco_hydro_2_N2"/>
    <property type="match status" value="1"/>
</dbReference>